<evidence type="ECO:0000313" key="1">
    <source>
        <dbReference type="EMBL" id="KAJ3542588.1"/>
    </source>
</evidence>
<reference evidence="1" key="1">
    <citation type="submission" date="2022-08" db="EMBL/GenBank/DDBJ databases">
        <title>Genome Sequence of Fusarium decemcellulare.</title>
        <authorList>
            <person name="Buettner E."/>
        </authorList>
    </citation>
    <scope>NUCLEOTIDE SEQUENCE</scope>
    <source>
        <strain evidence="1">Babe19</strain>
    </source>
</reference>
<name>A0ACC1SM49_9HYPO</name>
<keyword evidence="2" id="KW-1185">Reference proteome</keyword>
<organism evidence="1 2">
    <name type="scientific">Fusarium decemcellulare</name>
    <dbReference type="NCBI Taxonomy" id="57161"/>
    <lineage>
        <taxon>Eukaryota</taxon>
        <taxon>Fungi</taxon>
        <taxon>Dikarya</taxon>
        <taxon>Ascomycota</taxon>
        <taxon>Pezizomycotina</taxon>
        <taxon>Sordariomycetes</taxon>
        <taxon>Hypocreomycetidae</taxon>
        <taxon>Hypocreales</taxon>
        <taxon>Nectriaceae</taxon>
        <taxon>Fusarium</taxon>
        <taxon>Fusarium decemcellulare species complex</taxon>
    </lineage>
</organism>
<dbReference type="EMBL" id="JANRMS010000286">
    <property type="protein sequence ID" value="KAJ3542588.1"/>
    <property type="molecule type" value="Genomic_DNA"/>
</dbReference>
<dbReference type="Proteomes" id="UP001148629">
    <property type="component" value="Unassembled WGS sequence"/>
</dbReference>
<gene>
    <name evidence="1" type="ORF">NM208_g4011</name>
</gene>
<comment type="caution">
    <text evidence="1">The sequence shown here is derived from an EMBL/GenBank/DDBJ whole genome shotgun (WGS) entry which is preliminary data.</text>
</comment>
<evidence type="ECO:0000313" key="2">
    <source>
        <dbReference type="Proteomes" id="UP001148629"/>
    </source>
</evidence>
<accession>A0ACC1SM49</accession>
<proteinExistence type="predicted"/>
<sequence length="631" mass="71338">MKIQPLAPPPFITQANSADSDELRQQRNRHQPLIKRTDRSTPTPRALTECGVQIPPKRISTPLWKTPDNGEAWGAERPATSAVGERSDVTRRSPNALGARCTMLPATANEGRFENIEDRLRAIEAHLWRTASTTELDAGGQQMVDSIDEYSPSPSINAAASPDHNITSQAFNSHETEDFPLPPRHELEPLIADYFHDFNQAIPLFTQESFMEMLEEWYQIPNRRDQASWSAINVVIALSLRYTAFEDITSRGNRDSLASVCLSNAQSTMESLVYRDQDLKGLQVLLGLVLLFQGTAHPQPTCVLAATAVKLVHRLRLHRKNDMDSRKSVERDRLFWIAYIIDRDISAHTTEPYLLQDHDIDVDVDGCTDFDDTAGYLFAHNHGLRINFLQLRIQLAHTQGKVYDLVHSVQASRFFEGRRRGATDRLNRMLEEWYDSIPDHFTFGKAALLERGPRRHCISLHIAYYQCLFSAHRVNALNTSWVQRLTDFSDALNRDDLEEDSEPGSKLLPPHWPTLVEAARSFLALLDLIETHDSALRWSATCTCQAAIIILAANNLAISQHDLHDQIEADVERIENTLKMVEQRLGDSGDKSLRQMFSVCSDLSTRATLAVNRFRETSAAGSLWEVEEVSL</sequence>
<protein>
    <submittedName>
        <fullName evidence="1">Uncharacterized protein</fullName>
    </submittedName>
</protein>